<feature type="compositionally biased region" description="Polar residues" evidence="1">
    <location>
        <begin position="557"/>
        <end position="570"/>
    </location>
</feature>
<evidence type="ECO:0000313" key="2">
    <source>
        <dbReference type="EMBL" id="RCR67129.1"/>
    </source>
</evidence>
<dbReference type="SUPFAM" id="SSF56731">
    <property type="entry name" value="DNA primase core"/>
    <property type="match status" value="1"/>
</dbReference>
<organism evidence="2 3">
    <name type="scientific">Larkinella punicea</name>
    <dbReference type="NCBI Taxonomy" id="2315727"/>
    <lineage>
        <taxon>Bacteria</taxon>
        <taxon>Pseudomonadati</taxon>
        <taxon>Bacteroidota</taxon>
        <taxon>Cytophagia</taxon>
        <taxon>Cytophagales</taxon>
        <taxon>Spirosomataceae</taxon>
        <taxon>Larkinella</taxon>
    </lineage>
</organism>
<protein>
    <recommendedName>
        <fullName evidence="4">Toprim domain-containing protein</fullName>
    </recommendedName>
</protein>
<evidence type="ECO:0000256" key="1">
    <source>
        <dbReference type="SAM" id="MobiDB-lite"/>
    </source>
</evidence>
<gene>
    <name evidence="2" type="ORF">DUE52_23760</name>
</gene>
<comment type="caution">
    <text evidence="2">The sequence shown here is derived from an EMBL/GenBank/DDBJ whole genome shotgun (WGS) entry which is preliminary data.</text>
</comment>
<dbReference type="CDD" id="cd01029">
    <property type="entry name" value="TOPRIM_primases"/>
    <property type="match status" value="1"/>
</dbReference>
<dbReference type="EMBL" id="QOWE01000022">
    <property type="protein sequence ID" value="RCR67129.1"/>
    <property type="molecule type" value="Genomic_DNA"/>
</dbReference>
<dbReference type="Proteomes" id="UP000253383">
    <property type="component" value="Unassembled WGS sequence"/>
</dbReference>
<dbReference type="InterPro" id="IPR034154">
    <property type="entry name" value="TOPRIM_DnaG/twinkle"/>
</dbReference>
<accession>A0A368JHI2</accession>
<feature type="region of interest" description="Disordered" evidence="1">
    <location>
        <begin position="541"/>
        <end position="576"/>
    </location>
</feature>
<dbReference type="AlphaFoldDB" id="A0A368JHI2"/>
<sequence length="576" mass="65170">MTKFEELKQRFPNTIPVPELRANVSIIELAVQYGYEHLTHKGRSRPVLQHPGHGDTIIIKNPQDASQQVYQRADDFSDSGTIIDFIRNRLPTVFSVFNHPGQHEFRNVTNVLYDYLRVDPVQVARNRKIIPTDTDSSKQTFAKELFDIRSLEKDNYLLKRHIDPRIIQSPEFAGKAVTQVSYLNPETGRTEGFLTAKANPDRKYINFSNVAFPYYNGLTAEVMGFEIRNENLKQHAPGSDRYTSVFISNIPPKPQRFIVMESVLDAMAHKQLQSVNGNDAFDSVYFSTGGQLTQEQTNTISRYVSALDKSDDWKIILAFDNDAKGHRFDLMFVQQLVAPNFPTSPTVATANRVGLLLPEGAAHGPIREALIGRAESFNNTIRSQIENADGDEISRKELSSQLINIATLNNQQVALHVPETMTAMGAISEALLELTGFGKRIEVVKSCSKDYCEELKTHMAETKRYAYTVTSESGESAYNTNSAITAQRTLIMLQHQHTGDKQNKTFQLMLSQPDGWYKQQAYLEIKNGKVVKAVEQPEFKKQVLQEKRERSEKVQGKDQSINEPVQQKSTPKIKPQ</sequence>
<evidence type="ECO:0008006" key="4">
    <source>
        <dbReference type="Google" id="ProtNLM"/>
    </source>
</evidence>
<reference evidence="2 3" key="1">
    <citation type="submission" date="2018-07" db="EMBL/GenBank/DDBJ databases">
        <title>Genome analysis of Larkinella rosea.</title>
        <authorList>
            <person name="Zhou Z."/>
            <person name="Wang G."/>
        </authorList>
    </citation>
    <scope>NUCLEOTIDE SEQUENCE [LARGE SCALE GENOMIC DNA]</scope>
    <source>
        <strain evidence="3">zzj9</strain>
    </source>
</reference>
<proteinExistence type="predicted"/>
<feature type="compositionally biased region" description="Basic and acidic residues" evidence="1">
    <location>
        <begin position="541"/>
        <end position="556"/>
    </location>
</feature>
<dbReference type="OrthoDB" id="1032058at2"/>
<dbReference type="Gene3D" id="3.40.1360.10">
    <property type="match status" value="1"/>
</dbReference>
<name>A0A368JHI2_9BACT</name>
<evidence type="ECO:0000313" key="3">
    <source>
        <dbReference type="Proteomes" id="UP000253383"/>
    </source>
</evidence>
<dbReference type="Pfam" id="PF13155">
    <property type="entry name" value="Toprim_2"/>
    <property type="match status" value="1"/>
</dbReference>
<keyword evidence="3" id="KW-1185">Reference proteome</keyword>